<evidence type="ECO:0000313" key="3">
    <source>
        <dbReference type="Proteomes" id="UP000275078"/>
    </source>
</evidence>
<keyword evidence="1" id="KW-0472">Membrane</keyword>
<protein>
    <submittedName>
        <fullName evidence="2">Uncharacterized protein</fullName>
    </submittedName>
</protein>
<keyword evidence="1" id="KW-1133">Transmembrane helix</keyword>
<organism evidence="2 3">
    <name type="scientific">Ascobolus immersus RN42</name>
    <dbReference type="NCBI Taxonomy" id="1160509"/>
    <lineage>
        <taxon>Eukaryota</taxon>
        <taxon>Fungi</taxon>
        <taxon>Dikarya</taxon>
        <taxon>Ascomycota</taxon>
        <taxon>Pezizomycotina</taxon>
        <taxon>Pezizomycetes</taxon>
        <taxon>Pezizales</taxon>
        <taxon>Ascobolaceae</taxon>
        <taxon>Ascobolus</taxon>
    </lineage>
</organism>
<accession>A0A3N4HLN7</accession>
<dbReference type="Proteomes" id="UP000275078">
    <property type="component" value="Unassembled WGS sequence"/>
</dbReference>
<name>A0A3N4HLN7_ASCIM</name>
<evidence type="ECO:0000313" key="2">
    <source>
        <dbReference type="EMBL" id="RPA73438.1"/>
    </source>
</evidence>
<keyword evidence="1" id="KW-0812">Transmembrane</keyword>
<dbReference type="EMBL" id="ML119821">
    <property type="protein sequence ID" value="RPA73438.1"/>
    <property type="molecule type" value="Genomic_DNA"/>
</dbReference>
<sequence>MEGVNELLDSEREKELAFRHHQHGFSAYQASPVTNSSVNSSWSLPKLLCRAAFNYGHPHNTSSPRSMARTVPLEKMDDVVSTRFPAQIRLLQFGGVKGSEHMSLVMASVFQGGGTSTRFATQVELLEFGGTKEFGEMVMDMADVFLLQMQDPTPHVNSSTILYSAALRTQPPIRLLQQSARYFSSSGPLRKPNGPQTQGERLQMLEKRVAEEASLSRFLEMQVGDLQERLREQETESASYRDFAEKRLGERLWSFYPVTIALLTSLIVFLFLIIANGYWDMNTLRREIIEQRIFNNADLELAEKEKKQKLLTSLPLFQVLPFQEYLFTKPGFEAKSTAAVTPSVITALSITSIAPEAGSQSSSHITLAPNSEAGWMSERWANGSRL</sequence>
<proteinExistence type="predicted"/>
<reference evidence="2 3" key="1">
    <citation type="journal article" date="2018" name="Nat. Ecol. Evol.">
        <title>Pezizomycetes genomes reveal the molecular basis of ectomycorrhizal truffle lifestyle.</title>
        <authorList>
            <person name="Murat C."/>
            <person name="Payen T."/>
            <person name="Noel B."/>
            <person name="Kuo A."/>
            <person name="Morin E."/>
            <person name="Chen J."/>
            <person name="Kohler A."/>
            <person name="Krizsan K."/>
            <person name="Balestrini R."/>
            <person name="Da Silva C."/>
            <person name="Montanini B."/>
            <person name="Hainaut M."/>
            <person name="Levati E."/>
            <person name="Barry K.W."/>
            <person name="Belfiori B."/>
            <person name="Cichocki N."/>
            <person name="Clum A."/>
            <person name="Dockter R.B."/>
            <person name="Fauchery L."/>
            <person name="Guy J."/>
            <person name="Iotti M."/>
            <person name="Le Tacon F."/>
            <person name="Lindquist E.A."/>
            <person name="Lipzen A."/>
            <person name="Malagnac F."/>
            <person name="Mello A."/>
            <person name="Molinier V."/>
            <person name="Miyauchi S."/>
            <person name="Poulain J."/>
            <person name="Riccioni C."/>
            <person name="Rubini A."/>
            <person name="Sitrit Y."/>
            <person name="Splivallo R."/>
            <person name="Traeger S."/>
            <person name="Wang M."/>
            <person name="Zifcakova L."/>
            <person name="Wipf D."/>
            <person name="Zambonelli A."/>
            <person name="Paolocci F."/>
            <person name="Nowrousian M."/>
            <person name="Ottonello S."/>
            <person name="Baldrian P."/>
            <person name="Spatafora J.W."/>
            <person name="Henrissat B."/>
            <person name="Nagy L.G."/>
            <person name="Aury J.M."/>
            <person name="Wincker P."/>
            <person name="Grigoriev I.V."/>
            <person name="Bonfante P."/>
            <person name="Martin F.M."/>
        </authorList>
    </citation>
    <scope>NUCLEOTIDE SEQUENCE [LARGE SCALE GENOMIC DNA]</scope>
    <source>
        <strain evidence="2 3">RN42</strain>
    </source>
</reference>
<evidence type="ECO:0000256" key="1">
    <source>
        <dbReference type="SAM" id="Phobius"/>
    </source>
</evidence>
<feature type="transmembrane region" description="Helical" evidence="1">
    <location>
        <begin position="255"/>
        <end position="279"/>
    </location>
</feature>
<gene>
    <name evidence="2" type="ORF">BJ508DRAFT_313805</name>
</gene>
<dbReference type="AlphaFoldDB" id="A0A3N4HLN7"/>
<keyword evidence="3" id="KW-1185">Reference proteome</keyword>